<gene>
    <name evidence="1" type="ORF">DSO57_1020725</name>
</gene>
<reference evidence="1" key="1">
    <citation type="submission" date="2022-04" db="EMBL/GenBank/DDBJ databases">
        <title>Genome of the entomopathogenic fungus Entomophthora muscae.</title>
        <authorList>
            <person name="Elya C."/>
            <person name="Lovett B.R."/>
            <person name="Lee E."/>
            <person name="Macias A.M."/>
            <person name="Hajek A.E."/>
            <person name="De Bivort B.L."/>
            <person name="Kasson M.T."/>
            <person name="De Fine Licht H.H."/>
            <person name="Stajich J.E."/>
        </authorList>
    </citation>
    <scope>NUCLEOTIDE SEQUENCE</scope>
    <source>
        <strain evidence="1">Berkeley</strain>
    </source>
</reference>
<keyword evidence="2" id="KW-1185">Reference proteome</keyword>
<accession>A0ACC2UD06</accession>
<proteinExistence type="predicted"/>
<sequence>MSKVLVYGGSGALGSALCKAFREKNWIVYSVDGVASSEANHSVLIDFKNEAKQQFHQAKEGLEKNLPSGEKLNAIINVAGGWAGGNVSEESFFDSSDLMWKQSVFSSLVSTHLASKFLQDDGLFVLTGAASALSGTSYCVGYGMAKAAIHQLVASLAQKNSGLPSNAKAICIAPVMLDTPGNRSGMPGADTSSWTPLSDLASIIIDWASGAKSVTSGTIYQIKTENGKTTF</sequence>
<organism evidence="1 2">
    <name type="scientific">Entomophthora muscae</name>
    <dbReference type="NCBI Taxonomy" id="34485"/>
    <lineage>
        <taxon>Eukaryota</taxon>
        <taxon>Fungi</taxon>
        <taxon>Fungi incertae sedis</taxon>
        <taxon>Zoopagomycota</taxon>
        <taxon>Entomophthoromycotina</taxon>
        <taxon>Entomophthoromycetes</taxon>
        <taxon>Entomophthorales</taxon>
        <taxon>Entomophthoraceae</taxon>
        <taxon>Entomophthora</taxon>
    </lineage>
</organism>
<name>A0ACC2UD06_9FUNG</name>
<protein>
    <submittedName>
        <fullName evidence="1">Uncharacterized protein</fullName>
    </submittedName>
</protein>
<evidence type="ECO:0000313" key="1">
    <source>
        <dbReference type="EMBL" id="KAJ9084783.1"/>
    </source>
</evidence>
<dbReference type="EMBL" id="QTSX02000808">
    <property type="protein sequence ID" value="KAJ9084783.1"/>
    <property type="molecule type" value="Genomic_DNA"/>
</dbReference>
<evidence type="ECO:0000313" key="2">
    <source>
        <dbReference type="Proteomes" id="UP001165960"/>
    </source>
</evidence>
<comment type="caution">
    <text evidence="1">The sequence shown here is derived from an EMBL/GenBank/DDBJ whole genome shotgun (WGS) entry which is preliminary data.</text>
</comment>
<dbReference type="Proteomes" id="UP001165960">
    <property type="component" value="Unassembled WGS sequence"/>
</dbReference>